<protein>
    <submittedName>
        <fullName evidence="2">Enoyl-CoA hydratase</fullName>
    </submittedName>
</protein>
<comment type="caution">
    <text evidence="2">The sequence shown here is derived from an EMBL/GenBank/DDBJ whole genome shotgun (WGS) entry which is preliminary data.</text>
</comment>
<dbReference type="PATRIC" id="fig|70996.4.peg.5505"/>
<evidence type="ECO:0000256" key="1">
    <source>
        <dbReference type="ARBA" id="ARBA00005254"/>
    </source>
</evidence>
<dbReference type="Gene3D" id="1.10.12.10">
    <property type="entry name" value="Lyase 2-enoyl-coa Hydratase, Chain A, domain 2"/>
    <property type="match status" value="1"/>
</dbReference>
<dbReference type="InterPro" id="IPR051683">
    <property type="entry name" value="Enoyl-CoA_Hydratase/Isomerase"/>
</dbReference>
<proteinExistence type="inferred from homology"/>
<organism evidence="2 3">
    <name type="scientific">Herpetosiphon geysericola</name>
    <dbReference type="NCBI Taxonomy" id="70996"/>
    <lineage>
        <taxon>Bacteria</taxon>
        <taxon>Bacillati</taxon>
        <taxon>Chloroflexota</taxon>
        <taxon>Chloroflexia</taxon>
        <taxon>Herpetosiphonales</taxon>
        <taxon>Herpetosiphonaceae</taxon>
        <taxon>Herpetosiphon</taxon>
    </lineage>
</organism>
<keyword evidence="3" id="KW-1185">Reference proteome</keyword>
<reference evidence="2 3" key="1">
    <citation type="submission" date="2015-07" db="EMBL/GenBank/DDBJ databases">
        <title>Whole genome sequence of Herpetosiphon geysericola DSM 7119.</title>
        <authorList>
            <person name="Hemp J."/>
            <person name="Ward L.M."/>
            <person name="Pace L.A."/>
            <person name="Fischer W.W."/>
        </authorList>
    </citation>
    <scope>NUCLEOTIDE SEQUENCE [LARGE SCALE GENOMIC DNA]</scope>
    <source>
        <strain evidence="2 3">DSM 7119</strain>
    </source>
</reference>
<dbReference type="InterPro" id="IPR001753">
    <property type="entry name" value="Enoyl-CoA_hydra/iso"/>
</dbReference>
<dbReference type="InterPro" id="IPR029045">
    <property type="entry name" value="ClpP/crotonase-like_dom_sf"/>
</dbReference>
<dbReference type="EMBL" id="LGKP01000011">
    <property type="protein sequence ID" value="KPL90556.1"/>
    <property type="molecule type" value="Genomic_DNA"/>
</dbReference>
<dbReference type="InterPro" id="IPR014748">
    <property type="entry name" value="Enoyl-CoA_hydra_C"/>
</dbReference>
<dbReference type="Pfam" id="PF00378">
    <property type="entry name" value="ECH_1"/>
    <property type="match status" value="1"/>
</dbReference>
<gene>
    <name evidence="2" type="ORF">SE18_05560</name>
</gene>
<dbReference type="Proteomes" id="UP000050277">
    <property type="component" value="Unassembled WGS sequence"/>
</dbReference>
<evidence type="ECO:0000313" key="2">
    <source>
        <dbReference type="EMBL" id="KPL90556.1"/>
    </source>
</evidence>
<evidence type="ECO:0000313" key="3">
    <source>
        <dbReference type="Proteomes" id="UP000050277"/>
    </source>
</evidence>
<dbReference type="AlphaFoldDB" id="A0A0P6Y3N6"/>
<accession>A0A0P6Y3N6</accession>
<dbReference type="RefSeq" id="WP_054533436.1">
    <property type="nucleotide sequence ID" value="NZ_LGKP01000011.1"/>
</dbReference>
<name>A0A0P6Y3N6_9CHLR</name>
<dbReference type="PANTHER" id="PTHR42964">
    <property type="entry name" value="ENOYL-COA HYDRATASE"/>
    <property type="match status" value="1"/>
</dbReference>
<dbReference type="OrthoDB" id="9777977at2"/>
<dbReference type="PANTHER" id="PTHR42964:SF1">
    <property type="entry name" value="POLYKETIDE BIOSYNTHESIS ENOYL-COA HYDRATASE PKSH-RELATED"/>
    <property type="match status" value="1"/>
</dbReference>
<comment type="similarity">
    <text evidence="1">Belongs to the enoyl-CoA hydratase/isomerase family.</text>
</comment>
<dbReference type="CDD" id="cd06558">
    <property type="entry name" value="crotonase-like"/>
    <property type="match status" value="1"/>
</dbReference>
<sequence length="258" mass="27376">MSYQLISVSQQAAVTTVSLNRPALHNAFNPELIGELRQALTAIAADTSVRVVILTGTGPSFSAGGDLSWMQASASYTAEQNIADAEHLDAMFALLNSMPQPVIGRINGAALGGGAGLVACCDLAVAVEQAKFGFTEVKLGLIPAVIAQYVVPKIGVSQSRALFISGERFSAERAFEIGLIHAITSEDELDQTVGFLVERMLSGGPQAMAQAKKLVQAMWEMERSAAKRYAIEAIAQARTGPEGQEGLAAFLNKRKPKW</sequence>
<dbReference type="GO" id="GO:0003824">
    <property type="term" value="F:catalytic activity"/>
    <property type="evidence" value="ECO:0007669"/>
    <property type="project" value="UniProtKB-ARBA"/>
</dbReference>
<dbReference type="STRING" id="70996.SE18_05560"/>
<dbReference type="Gene3D" id="3.90.226.10">
    <property type="entry name" value="2-enoyl-CoA Hydratase, Chain A, domain 1"/>
    <property type="match status" value="1"/>
</dbReference>
<dbReference type="SUPFAM" id="SSF52096">
    <property type="entry name" value="ClpP/crotonase"/>
    <property type="match status" value="1"/>
</dbReference>